<organism evidence="1 2">
    <name type="scientific">Macrosiphum euphorbiae</name>
    <name type="common">potato aphid</name>
    <dbReference type="NCBI Taxonomy" id="13131"/>
    <lineage>
        <taxon>Eukaryota</taxon>
        <taxon>Metazoa</taxon>
        <taxon>Ecdysozoa</taxon>
        <taxon>Arthropoda</taxon>
        <taxon>Hexapoda</taxon>
        <taxon>Insecta</taxon>
        <taxon>Pterygota</taxon>
        <taxon>Neoptera</taxon>
        <taxon>Paraneoptera</taxon>
        <taxon>Hemiptera</taxon>
        <taxon>Sternorrhyncha</taxon>
        <taxon>Aphidomorpha</taxon>
        <taxon>Aphidoidea</taxon>
        <taxon>Aphididae</taxon>
        <taxon>Macrosiphini</taxon>
        <taxon>Macrosiphum</taxon>
    </lineage>
</organism>
<dbReference type="Proteomes" id="UP001160148">
    <property type="component" value="Unassembled WGS sequence"/>
</dbReference>
<protein>
    <recommendedName>
        <fullName evidence="3">Retrotransposon gag domain-containing protein</fullName>
    </recommendedName>
</protein>
<evidence type="ECO:0000313" key="1">
    <source>
        <dbReference type="EMBL" id="CAI6359405.1"/>
    </source>
</evidence>
<dbReference type="AlphaFoldDB" id="A0AAV0WTN7"/>
<proteinExistence type="predicted"/>
<gene>
    <name evidence="1" type="ORF">MEUPH1_LOCUS14822</name>
</gene>
<evidence type="ECO:0000313" key="2">
    <source>
        <dbReference type="Proteomes" id="UP001160148"/>
    </source>
</evidence>
<evidence type="ECO:0008006" key="3">
    <source>
        <dbReference type="Google" id="ProtNLM"/>
    </source>
</evidence>
<reference evidence="1 2" key="1">
    <citation type="submission" date="2023-01" db="EMBL/GenBank/DDBJ databases">
        <authorList>
            <person name="Whitehead M."/>
        </authorList>
    </citation>
    <scope>NUCLEOTIDE SEQUENCE [LARGE SCALE GENOMIC DNA]</scope>
</reference>
<keyword evidence="2" id="KW-1185">Reference proteome</keyword>
<comment type="caution">
    <text evidence="1">The sequence shown here is derived from an EMBL/GenBank/DDBJ whole genome shotgun (WGS) entry which is preliminary data.</text>
</comment>
<accession>A0AAV0WTN7</accession>
<name>A0AAV0WTN7_9HEMI</name>
<dbReference type="EMBL" id="CARXXK010000002">
    <property type="protein sequence ID" value="CAI6359405.1"/>
    <property type="molecule type" value="Genomic_DNA"/>
</dbReference>
<sequence>MGNEDGNVPNVGQAPTYVELFNQVTLLREQIQQLMGREQVSWPATPVRDFRVFPNLNQSVSVFNGRESTQEAKVWLDTIRGIADLNGWIFNYRIQYVRSLLAGAALNWYTGREFDNWSAFETQFKRVFIRELRTSDK</sequence>